<evidence type="ECO:0008006" key="3">
    <source>
        <dbReference type="Google" id="ProtNLM"/>
    </source>
</evidence>
<evidence type="ECO:0000313" key="1">
    <source>
        <dbReference type="EMBL" id="AGI65817.1"/>
    </source>
</evidence>
<name>M9R0P2_9RHOB</name>
<dbReference type="AlphaFoldDB" id="M9R0P2"/>
<organism evidence="1 2">
    <name type="scientific">Octadecabacter antarcticus 307</name>
    <dbReference type="NCBI Taxonomy" id="391626"/>
    <lineage>
        <taxon>Bacteria</taxon>
        <taxon>Pseudomonadati</taxon>
        <taxon>Pseudomonadota</taxon>
        <taxon>Alphaproteobacteria</taxon>
        <taxon>Rhodobacterales</taxon>
        <taxon>Roseobacteraceae</taxon>
        <taxon>Octadecabacter</taxon>
    </lineage>
</organism>
<sequence>MTTDDIGDQTALPGLLDQIGGPVDLFLADGAYDGEPTVKVLSDRFSALIEVTIPPPKNAVLSPSAAQNPSIRDRHIADITAHGRMA</sequence>
<dbReference type="Proteomes" id="UP000005307">
    <property type="component" value="Chromosome"/>
</dbReference>
<reference evidence="1 2" key="1">
    <citation type="journal article" date="2013" name="PLoS ONE">
        <title>Poles Apart: Arctic and Antarctic Octadecabacter strains Share High Genome Plasticity and a New Type of Xanthorhodopsin.</title>
        <authorList>
            <person name="Vollmers J."/>
            <person name="Voget S."/>
            <person name="Dietrich S."/>
            <person name="Gollnow K."/>
            <person name="Smits M."/>
            <person name="Meyer K."/>
            <person name="Brinkhoff T."/>
            <person name="Simon M."/>
            <person name="Daniel R."/>
        </authorList>
    </citation>
    <scope>NUCLEOTIDE SEQUENCE [LARGE SCALE GENOMIC DNA]</scope>
    <source>
        <strain evidence="1 2">307</strain>
    </source>
</reference>
<keyword evidence="2" id="KW-1185">Reference proteome</keyword>
<evidence type="ECO:0000313" key="2">
    <source>
        <dbReference type="Proteomes" id="UP000005307"/>
    </source>
</evidence>
<gene>
    <name evidence="1" type="ORF">OAN307_c00410</name>
</gene>
<dbReference type="EMBL" id="CP003740">
    <property type="protein sequence ID" value="AGI65817.1"/>
    <property type="molecule type" value="Genomic_DNA"/>
</dbReference>
<protein>
    <recommendedName>
        <fullName evidence="3">Transposase IS4-like domain-containing protein</fullName>
    </recommendedName>
</protein>
<dbReference type="HOGENOM" id="CLU_2494842_0_0_5"/>
<proteinExistence type="predicted"/>
<accession>M9R0P2</accession>
<dbReference type="KEGG" id="oat:OAN307_c00410"/>